<sequence>MVFSLSSDKAVWNAVLNNEVVRELRESFYAAEENNPLSSEGSSDENSDESNKATNIVMWIFDNTKAKIMDIFDKITKLVNELFKMPPDYEKGAAEGTLGPFEERLRTSFLLSVVVLLIVVVARANTA</sequence>
<dbReference type="EMBL" id="AWUE01015376">
    <property type="protein sequence ID" value="OMO98166.1"/>
    <property type="molecule type" value="Genomic_DNA"/>
</dbReference>
<dbReference type="STRING" id="93759.A0A1R3JTJ3"/>
<proteinExistence type="predicted"/>
<gene>
    <name evidence="1" type="ORF">COLO4_14095</name>
</gene>
<accession>A0A1R3JTJ3</accession>
<dbReference type="PANTHER" id="PTHR33625:SF3">
    <property type="entry name" value="OS04G0550700 PROTEIN"/>
    <property type="match status" value="1"/>
</dbReference>
<reference evidence="2" key="1">
    <citation type="submission" date="2013-09" db="EMBL/GenBank/DDBJ databases">
        <title>Corchorus olitorius genome sequencing.</title>
        <authorList>
            <person name="Alam M."/>
            <person name="Haque M.S."/>
            <person name="Islam M.S."/>
            <person name="Emdad E.M."/>
            <person name="Islam M.M."/>
            <person name="Ahmed B."/>
            <person name="Halim A."/>
            <person name="Hossen Q.M.M."/>
            <person name="Hossain M.Z."/>
            <person name="Ahmed R."/>
            <person name="Khan M.M."/>
            <person name="Islam R."/>
            <person name="Rashid M.M."/>
            <person name="Khan S.A."/>
            <person name="Rahman M.S."/>
            <person name="Alam M."/>
            <person name="Yahiya A.S."/>
            <person name="Khan M.S."/>
            <person name="Azam M.S."/>
            <person name="Haque T."/>
            <person name="Lashkar M.Z.H."/>
            <person name="Akhand A.I."/>
            <person name="Morshed G."/>
            <person name="Roy S."/>
            <person name="Uddin K.S."/>
            <person name="Rabeya T."/>
            <person name="Hossain A.S."/>
            <person name="Chowdhury A."/>
            <person name="Snigdha A.R."/>
            <person name="Mortoza M.S."/>
            <person name="Matin S.A."/>
            <person name="Hoque S.M.E."/>
            <person name="Islam M.K."/>
            <person name="Roy D.K."/>
            <person name="Haider R."/>
            <person name="Moosa M.M."/>
            <person name="Elias S.M."/>
            <person name="Hasan A.M."/>
            <person name="Jahan S."/>
            <person name="Shafiuddin M."/>
            <person name="Mahmood N."/>
            <person name="Shommy N.S."/>
        </authorList>
    </citation>
    <scope>NUCLEOTIDE SEQUENCE [LARGE SCALE GENOMIC DNA]</scope>
    <source>
        <strain evidence="2">cv. O-4</strain>
    </source>
</reference>
<keyword evidence="2" id="KW-1185">Reference proteome</keyword>
<name>A0A1R3JTJ3_9ROSI</name>
<dbReference type="AlphaFoldDB" id="A0A1R3JTJ3"/>
<evidence type="ECO:0000313" key="1">
    <source>
        <dbReference type="EMBL" id="OMO98166.1"/>
    </source>
</evidence>
<evidence type="ECO:0000313" key="2">
    <source>
        <dbReference type="Proteomes" id="UP000187203"/>
    </source>
</evidence>
<comment type="caution">
    <text evidence="1">The sequence shown here is derived from an EMBL/GenBank/DDBJ whole genome shotgun (WGS) entry which is preliminary data.</text>
</comment>
<organism evidence="1 2">
    <name type="scientific">Corchorus olitorius</name>
    <dbReference type="NCBI Taxonomy" id="93759"/>
    <lineage>
        <taxon>Eukaryota</taxon>
        <taxon>Viridiplantae</taxon>
        <taxon>Streptophyta</taxon>
        <taxon>Embryophyta</taxon>
        <taxon>Tracheophyta</taxon>
        <taxon>Spermatophyta</taxon>
        <taxon>Magnoliopsida</taxon>
        <taxon>eudicotyledons</taxon>
        <taxon>Gunneridae</taxon>
        <taxon>Pentapetalae</taxon>
        <taxon>rosids</taxon>
        <taxon>malvids</taxon>
        <taxon>Malvales</taxon>
        <taxon>Malvaceae</taxon>
        <taxon>Grewioideae</taxon>
        <taxon>Apeibeae</taxon>
        <taxon>Corchorus</taxon>
    </lineage>
</organism>
<dbReference type="Proteomes" id="UP000187203">
    <property type="component" value="Unassembled WGS sequence"/>
</dbReference>
<dbReference type="PANTHER" id="PTHR33625">
    <property type="entry name" value="OS08G0179900 PROTEIN"/>
    <property type="match status" value="1"/>
</dbReference>
<dbReference type="OrthoDB" id="737041at2759"/>
<protein>
    <submittedName>
        <fullName evidence="1">Uncharacterized protein</fullName>
    </submittedName>
</protein>